<protein>
    <submittedName>
        <fullName evidence="5">Xanthine dehydrogenase family protein subunit M</fullName>
    </submittedName>
</protein>
<evidence type="ECO:0000313" key="5">
    <source>
        <dbReference type="EMBL" id="QDO98334.1"/>
    </source>
</evidence>
<dbReference type="InterPro" id="IPR016167">
    <property type="entry name" value="FAD-bd_PCMH_sub1"/>
</dbReference>
<feature type="domain" description="FAD-binding PCMH-type" evidence="4">
    <location>
        <begin position="1"/>
        <end position="174"/>
    </location>
</feature>
<keyword evidence="1" id="KW-0285">Flavoprotein</keyword>
<dbReference type="InterPro" id="IPR051312">
    <property type="entry name" value="Diverse_Substr_Oxidored"/>
</dbReference>
<dbReference type="RefSeq" id="WP_144069315.1">
    <property type="nucleotide sequence ID" value="NZ_CP041636.1"/>
</dbReference>
<name>A0A516H3I6_9PROT</name>
<dbReference type="Gene3D" id="3.30.390.50">
    <property type="entry name" value="CO dehydrogenase flavoprotein, C-terminal domain"/>
    <property type="match status" value="1"/>
</dbReference>
<keyword evidence="2" id="KW-0274">FAD</keyword>
<dbReference type="InterPro" id="IPR016169">
    <property type="entry name" value="FAD-bd_PCMH_sub2"/>
</dbReference>
<dbReference type="InterPro" id="IPR036318">
    <property type="entry name" value="FAD-bd_PCMH-like_sf"/>
</dbReference>
<dbReference type="Pfam" id="PF00941">
    <property type="entry name" value="FAD_binding_5"/>
    <property type="match status" value="1"/>
</dbReference>
<gene>
    <name evidence="5" type="ORF">FNB15_14105</name>
</gene>
<keyword evidence="6" id="KW-1185">Reference proteome</keyword>
<sequence>MASYLRPSSLAEALASLSAANQNAPGPVILAGGTDFFPARVGRAVDDDILDLTGIADLRGITESGDGWRIGATTTWSDVANADLPPFFDALRAAARVVGGMQIQNSGTVAGNLCNASPAADSVPPLLAMRARVELASIKGKRELGLGDFITGNRRTTLKAGELVSAILIPKPRKEAHSVFLKLGAREYLVISIAMVAIVLEVENNVISAASVAVGACSAVAQRLPYLEAELIGRRLNSALANRVEAAQFETLQPIDDIRASATYRREAAVVLVRRALTQLGKKGA</sequence>
<evidence type="ECO:0000256" key="3">
    <source>
        <dbReference type="ARBA" id="ARBA00023002"/>
    </source>
</evidence>
<evidence type="ECO:0000313" key="6">
    <source>
        <dbReference type="Proteomes" id="UP000317496"/>
    </source>
</evidence>
<dbReference type="SMART" id="SM01092">
    <property type="entry name" value="CO_deh_flav_C"/>
    <property type="match status" value="1"/>
</dbReference>
<dbReference type="Gene3D" id="3.30.465.10">
    <property type="match status" value="1"/>
</dbReference>
<evidence type="ECO:0000259" key="4">
    <source>
        <dbReference type="PROSITE" id="PS51387"/>
    </source>
</evidence>
<dbReference type="Proteomes" id="UP000317496">
    <property type="component" value="Chromosome"/>
</dbReference>
<dbReference type="PROSITE" id="PS51387">
    <property type="entry name" value="FAD_PCMH"/>
    <property type="match status" value="1"/>
</dbReference>
<evidence type="ECO:0000256" key="1">
    <source>
        <dbReference type="ARBA" id="ARBA00022630"/>
    </source>
</evidence>
<organism evidence="5 6">
    <name type="scientific">Ferrovibrio terrae</name>
    <dbReference type="NCBI Taxonomy" id="2594003"/>
    <lineage>
        <taxon>Bacteria</taxon>
        <taxon>Pseudomonadati</taxon>
        <taxon>Pseudomonadota</taxon>
        <taxon>Alphaproteobacteria</taxon>
        <taxon>Rhodospirillales</taxon>
        <taxon>Rhodospirillaceae</taxon>
        <taxon>Ferrovibrio</taxon>
    </lineage>
</organism>
<dbReference type="InterPro" id="IPR036683">
    <property type="entry name" value="CO_DH_flav_C_dom_sf"/>
</dbReference>
<dbReference type="AlphaFoldDB" id="A0A516H3I6"/>
<reference evidence="5 6" key="1">
    <citation type="submission" date="2019-07" db="EMBL/GenBank/DDBJ databases">
        <title>Genome sequencing for Ferrovibrio sp. K5.</title>
        <authorList>
            <person name="Park S.-J."/>
        </authorList>
    </citation>
    <scope>NUCLEOTIDE SEQUENCE [LARGE SCALE GENOMIC DNA]</scope>
    <source>
        <strain evidence="5 6">K5</strain>
    </source>
</reference>
<dbReference type="Gene3D" id="3.30.43.10">
    <property type="entry name" value="Uridine Diphospho-n-acetylenolpyruvylglucosamine Reductase, domain 2"/>
    <property type="match status" value="1"/>
</dbReference>
<evidence type="ECO:0000256" key="2">
    <source>
        <dbReference type="ARBA" id="ARBA00022827"/>
    </source>
</evidence>
<dbReference type="GO" id="GO:0071949">
    <property type="term" value="F:FAD binding"/>
    <property type="evidence" value="ECO:0007669"/>
    <property type="project" value="InterPro"/>
</dbReference>
<accession>A0A516H3I6</accession>
<dbReference type="OrthoDB" id="9814706at2"/>
<dbReference type="KEGG" id="fer:FNB15_14105"/>
<keyword evidence="3" id="KW-0560">Oxidoreductase</keyword>
<dbReference type="SUPFAM" id="SSF55447">
    <property type="entry name" value="CO dehydrogenase flavoprotein C-terminal domain-like"/>
    <property type="match status" value="1"/>
</dbReference>
<dbReference type="GO" id="GO:0016491">
    <property type="term" value="F:oxidoreductase activity"/>
    <property type="evidence" value="ECO:0007669"/>
    <property type="project" value="UniProtKB-KW"/>
</dbReference>
<dbReference type="PANTHER" id="PTHR42659">
    <property type="entry name" value="XANTHINE DEHYDROGENASE SUBUNIT C-RELATED"/>
    <property type="match status" value="1"/>
</dbReference>
<dbReference type="Pfam" id="PF03450">
    <property type="entry name" value="CO_deh_flav_C"/>
    <property type="match status" value="1"/>
</dbReference>
<dbReference type="InterPro" id="IPR005107">
    <property type="entry name" value="CO_DH_flav_C"/>
</dbReference>
<proteinExistence type="predicted"/>
<dbReference type="SUPFAM" id="SSF56176">
    <property type="entry name" value="FAD-binding/transporter-associated domain-like"/>
    <property type="match status" value="1"/>
</dbReference>
<dbReference type="EMBL" id="CP041636">
    <property type="protein sequence ID" value="QDO98334.1"/>
    <property type="molecule type" value="Genomic_DNA"/>
</dbReference>
<dbReference type="PANTHER" id="PTHR42659:SF2">
    <property type="entry name" value="XANTHINE DEHYDROGENASE SUBUNIT C-RELATED"/>
    <property type="match status" value="1"/>
</dbReference>
<dbReference type="InterPro" id="IPR016166">
    <property type="entry name" value="FAD-bd_PCMH"/>
</dbReference>
<dbReference type="InterPro" id="IPR002346">
    <property type="entry name" value="Mopterin_DH_FAD-bd"/>
</dbReference>